<gene>
    <name evidence="1" type="ORF">FHS83_002526</name>
</gene>
<organism evidence="1 2">
    <name type="scientific">Rhizomicrobium palustre</name>
    <dbReference type="NCBI Taxonomy" id="189966"/>
    <lineage>
        <taxon>Bacteria</taxon>
        <taxon>Pseudomonadati</taxon>
        <taxon>Pseudomonadota</taxon>
        <taxon>Alphaproteobacteria</taxon>
        <taxon>Micropepsales</taxon>
        <taxon>Micropepsaceae</taxon>
        <taxon>Rhizomicrobium</taxon>
    </lineage>
</organism>
<accession>A0A846N020</accession>
<dbReference type="SUPFAM" id="SSF69754">
    <property type="entry name" value="Ribosome binding protein Y (YfiA homologue)"/>
    <property type="match status" value="1"/>
</dbReference>
<dbReference type="AlphaFoldDB" id="A0A846N020"/>
<dbReference type="Gene3D" id="3.30.160.100">
    <property type="entry name" value="Ribosome hibernation promotion factor-like"/>
    <property type="match status" value="1"/>
</dbReference>
<evidence type="ECO:0000313" key="2">
    <source>
        <dbReference type="Proteomes" id="UP000570514"/>
    </source>
</evidence>
<proteinExistence type="predicted"/>
<dbReference type="Proteomes" id="UP000570514">
    <property type="component" value="Unassembled WGS sequence"/>
</dbReference>
<dbReference type="Pfam" id="PF02482">
    <property type="entry name" value="Ribosomal_S30AE"/>
    <property type="match status" value="1"/>
</dbReference>
<dbReference type="RefSeq" id="WP_167083316.1">
    <property type="nucleotide sequence ID" value="NZ_BAAADC010000001.1"/>
</dbReference>
<protein>
    <submittedName>
        <fullName evidence="1">Ribosome-associated translation inhibitor RaiA</fullName>
    </submittedName>
</protein>
<comment type="caution">
    <text evidence="1">The sequence shown here is derived from an EMBL/GenBank/DDBJ whole genome shotgun (WGS) entry which is preliminary data.</text>
</comment>
<dbReference type="InterPro" id="IPR036567">
    <property type="entry name" value="RHF-like"/>
</dbReference>
<reference evidence="1 2" key="1">
    <citation type="submission" date="2020-03" db="EMBL/GenBank/DDBJ databases">
        <title>Genomic Encyclopedia of Type Strains, Phase IV (KMG-IV): sequencing the most valuable type-strain genomes for metagenomic binning, comparative biology and taxonomic classification.</title>
        <authorList>
            <person name="Goeker M."/>
        </authorList>
    </citation>
    <scope>NUCLEOTIDE SEQUENCE [LARGE SCALE GENOMIC DNA]</scope>
    <source>
        <strain evidence="1 2">DSM 19867</strain>
    </source>
</reference>
<keyword evidence="2" id="KW-1185">Reference proteome</keyword>
<dbReference type="EMBL" id="JAASRM010000001">
    <property type="protein sequence ID" value="NIK89208.1"/>
    <property type="molecule type" value="Genomic_DNA"/>
</dbReference>
<sequence>MDNDLEITWQQLPPDPEHEALIRSKAAKLEEMYPHILSIRVSLTMLHHQHDNSDIPEVHITVMVPDGEVVASHDSHRADDGHPQDDLATAIQHAFHKTESQLKQFKQKQRSSP</sequence>
<name>A0A846N020_9PROT</name>
<dbReference type="InterPro" id="IPR003489">
    <property type="entry name" value="RHF/RaiA"/>
</dbReference>
<evidence type="ECO:0000313" key="1">
    <source>
        <dbReference type="EMBL" id="NIK89208.1"/>
    </source>
</evidence>